<sequence>MITQTNDSNFLDVNHSKLTELIDSAAGLDKLTSIESLLKNCSNKYSDILTLLQSNINSLLHDIPPELLQPDSAVDSHQSSPSAELAASNSNMAALSLELQQLQNLYESLDINVQPISSLGPSHVDAFIAVDWQVRLDEFNALHPDLDNIDCDKLKKQKDNILSQLLGSDPQQLYQEYQNNPKLLDTYNAWKEPPVKPCEWSFIEEELKSLPSNIPTQPSHDLEALQASLTDVQEQIKNHHLTKPSYTPPHPSFLTLEIDLDTVQALILQSYGSIDEFLAHCSNLPAVNKPITPRPDMDAITLTKDACLSRILKRQAKIDELNRQLKEADARFNDVDEQLTSLNNTLRDLHARAVSNKPNVSIDEVTQYVQMIQSDYGRKKVSDAKKKLKRLQQILDKFQEYHESIEQDEQQLQRLQQELSVFEDNKEYEYNPNCSVCRSKPWVARIAELKNSIKTIEKALNKHQTALNKYMVKYHEGDTQDELYQLQQWLDEYDEDKYQSYCRLLKDWHEYDKSAKEIEETNQKTVSLQKDKDDLRAKQQQLQALLQESNDRLSKYRRMVDTIDVAKEWDDYDEFVLYHKLLRGRFEKDLDAWKRTFFNLDSKLNGINRDIQSVHAWNNYVANVIPKQQRLDRLKAQYHDWEEYRRLHSIVLSKTLIEDILPTLGEYEMRLELLDNIKKQEKLNLKRRIDLAQNAFNEHSISHARLQERMETHNRLKEQYLLSVQAVNHLQFDADLLKIVVNDFKNYKKWIYENHILNHIVAFVNNVIKLSCHHTTKPFQLHFVVGNANEVADDPQSFKGRFDVHWLIRNHNPTTDSQPTHIVSAKLASGFQKFIISIALRLAFTRFHNNPPCKQLFVDEGFIGLDRNNITMVPGFLRRLLDFFDSVILVSHIEYLLENVDVSVHITRNPDNRSHLQFGPQLSFH</sequence>
<reference evidence="3 5" key="1">
    <citation type="journal article" date="2012" name="Nature">
        <title>Algal genomes reveal evolutionary mosaicism and the fate of nucleomorphs.</title>
        <authorList>
            <consortium name="DOE Joint Genome Institute"/>
            <person name="Curtis B.A."/>
            <person name="Tanifuji G."/>
            <person name="Burki F."/>
            <person name="Gruber A."/>
            <person name="Irimia M."/>
            <person name="Maruyama S."/>
            <person name="Arias M.C."/>
            <person name="Ball S.G."/>
            <person name="Gile G.H."/>
            <person name="Hirakawa Y."/>
            <person name="Hopkins J.F."/>
            <person name="Kuo A."/>
            <person name="Rensing S.A."/>
            <person name="Schmutz J."/>
            <person name="Symeonidi A."/>
            <person name="Elias M."/>
            <person name="Eveleigh R.J."/>
            <person name="Herman E.K."/>
            <person name="Klute M.J."/>
            <person name="Nakayama T."/>
            <person name="Obornik M."/>
            <person name="Reyes-Prieto A."/>
            <person name="Armbrust E.V."/>
            <person name="Aves S.J."/>
            <person name="Beiko R.G."/>
            <person name="Coutinho P."/>
            <person name="Dacks J.B."/>
            <person name="Durnford D.G."/>
            <person name="Fast N.M."/>
            <person name="Green B.R."/>
            <person name="Grisdale C.J."/>
            <person name="Hempel F."/>
            <person name="Henrissat B."/>
            <person name="Hoppner M.P."/>
            <person name="Ishida K."/>
            <person name="Kim E."/>
            <person name="Koreny L."/>
            <person name="Kroth P.G."/>
            <person name="Liu Y."/>
            <person name="Malik S.B."/>
            <person name="Maier U.G."/>
            <person name="McRose D."/>
            <person name="Mock T."/>
            <person name="Neilson J.A."/>
            <person name="Onodera N.T."/>
            <person name="Poole A.M."/>
            <person name="Pritham E.J."/>
            <person name="Richards T.A."/>
            <person name="Rocap G."/>
            <person name="Roy S.W."/>
            <person name="Sarai C."/>
            <person name="Schaack S."/>
            <person name="Shirato S."/>
            <person name="Slamovits C.H."/>
            <person name="Spencer D.F."/>
            <person name="Suzuki S."/>
            <person name="Worden A.Z."/>
            <person name="Zauner S."/>
            <person name="Barry K."/>
            <person name="Bell C."/>
            <person name="Bharti A.K."/>
            <person name="Crow J.A."/>
            <person name="Grimwood J."/>
            <person name="Kramer R."/>
            <person name="Lindquist E."/>
            <person name="Lucas S."/>
            <person name="Salamov A."/>
            <person name="McFadden G.I."/>
            <person name="Lane C.E."/>
            <person name="Keeling P.J."/>
            <person name="Gray M.W."/>
            <person name="Grigoriev I.V."/>
            <person name="Archibald J.M."/>
        </authorList>
    </citation>
    <scope>NUCLEOTIDE SEQUENCE</scope>
    <source>
        <strain evidence="3 5">CCMP2712</strain>
    </source>
</reference>
<dbReference type="EMBL" id="JH993196">
    <property type="protein sequence ID" value="EKX32327.1"/>
    <property type="molecule type" value="Genomic_DNA"/>
</dbReference>
<dbReference type="KEGG" id="gtt:GUITHDRAFT_121496"/>
<evidence type="ECO:0000313" key="5">
    <source>
        <dbReference type="Proteomes" id="UP000011087"/>
    </source>
</evidence>
<feature type="coiled-coil region" evidence="2">
    <location>
        <begin position="311"/>
        <end position="345"/>
    </location>
</feature>
<dbReference type="GO" id="GO:0009507">
    <property type="term" value="C:chloroplast"/>
    <property type="evidence" value="ECO:0007669"/>
    <property type="project" value="UniProtKB-SubCell"/>
</dbReference>
<evidence type="ECO:0000313" key="3">
    <source>
        <dbReference type="EMBL" id="EKX32327.1"/>
    </source>
</evidence>
<feature type="coiled-coil region" evidence="2">
    <location>
        <begin position="518"/>
        <end position="559"/>
    </location>
</feature>
<accession>L1I8D8</accession>
<dbReference type="SUPFAM" id="SSF52540">
    <property type="entry name" value="P-loop containing nucleoside triphosphate hydrolases"/>
    <property type="match status" value="1"/>
</dbReference>
<reference evidence="5" key="2">
    <citation type="submission" date="2012-11" db="EMBL/GenBank/DDBJ databases">
        <authorList>
            <person name="Kuo A."/>
            <person name="Curtis B.A."/>
            <person name="Tanifuji G."/>
            <person name="Burki F."/>
            <person name="Gruber A."/>
            <person name="Irimia M."/>
            <person name="Maruyama S."/>
            <person name="Arias M.C."/>
            <person name="Ball S.G."/>
            <person name="Gile G.H."/>
            <person name="Hirakawa Y."/>
            <person name="Hopkins J.F."/>
            <person name="Rensing S.A."/>
            <person name="Schmutz J."/>
            <person name="Symeonidi A."/>
            <person name="Elias M."/>
            <person name="Eveleigh R.J."/>
            <person name="Herman E.K."/>
            <person name="Klute M.J."/>
            <person name="Nakayama T."/>
            <person name="Obornik M."/>
            <person name="Reyes-Prieto A."/>
            <person name="Armbrust E.V."/>
            <person name="Aves S.J."/>
            <person name="Beiko R.G."/>
            <person name="Coutinho P."/>
            <person name="Dacks J.B."/>
            <person name="Durnford D.G."/>
            <person name="Fast N.M."/>
            <person name="Green B.R."/>
            <person name="Grisdale C."/>
            <person name="Hempe F."/>
            <person name="Henrissat B."/>
            <person name="Hoppner M.P."/>
            <person name="Ishida K.-I."/>
            <person name="Kim E."/>
            <person name="Koreny L."/>
            <person name="Kroth P.G."/>
            <person name="Liu Y."/>
            <person name="Malik S.-B."/>
            <person name="Maier U.G."/>
            <person name="McRose D."/>
            <person name="Mock T."/>
            <person name="Neilson J.A."/>
            <person name="Onodera N.T."/>
            <person name="Poole A.M."/>
            <person name="Pritham E.J."/>
            <person name="Richards T.A."/>
            <person name="Rocap G."/>
            <person name="Roy S.W."/>
            <person name="Sarai C."/>
            <person name="Schaack S."/>
            <person name="Shirato S."/>
            <person name="Slamovits C.H."/>
            <person name="Spencer D.F."/>
            <person name="Suzuki S."/>
            <person name="Worden A.Z."/>
            <person name="Zauner S."/>
            <person name="Barry K."/>
            <person name="Bell C."/>
            <person name="Bharti A.K."/>
            <person name="Crow J.A."/>
            <person name="Grimwood J."/>
            <person name="Kramer R."/>
            <person name="Lindquist E."/>
            <person name="Lucas S."/>
            <person name="Salamov A."/>
            <person name="McFadden G.I."/>
            <person name="Lane C.E."/>
            <person name="Keeling P.J."/>
            <person name="Gray M.W."/>
            <person name="Grigoriev I.V."/>
            <person name="Archibald J.M."/>
        </authorList>
    </citation>
    <scope>NUCLEOTIDE SEQUENCE</scope>
    <source>
        <strain evidence="5">CCMP2712</strain>
    </source>
</reference>
<dbReference type="RefSeq" id="XP_005819307.1">
    <property type="nucleotide sequence ID" value="XM_005819250.1"/>
</dbReference>
<name>L1I8D8_GUITC</name>
<evidence type="ECO:0000256" key="1">
    <source>
        <dbReference type="ARBA" id="ARBA00004229"/>
    </source>
</evidence>
<dbReference type="AlphaFoldDB" id="L1I8D8"/>
<dbReference type="Proteomes" id="UP000011087">
    <property type="component" value="Unassembled WGS sequence"/>
</dbReference>
<proteinExistence type="predicted"/>
<protein>
    <submittedName>
        <fullName evidence="3 4">Uncharacterized protein</fullName>
    </submittedName>
</protein>
<keyword evidence="5" id="KW-1185">Reference proteome</keyword>
<comment type="subcellular location">
    <subcellularLocation>
        <location evidence="1">Plastid</location>
        <location evidence="1">Chloroplast</location>
    </subcellularLocation>
</comment>
<dbReference type="GeneID" id="17289056"/>
<organism evidence="3">
    <name type="scientific">Guillardia theta (strain CCMP2712)</name>
    <name type="common">Cryptophyte</name>
    <dbReference type="NCBI Taxonomy" id="905079"/>
    <lineage>
        <taxon>Eukaryota</taxon>
        <taxon>Cryptophyceae</taxon>
        <taxon>Pyrenomonadales</taxon>
        <taxon>Geminigeraceae</taxon>
        <taxon>Guillardia</taxon>
    </lineage>
</organism>
<dbReference type="EnsemblProtists" id="EKX32327">
    <property type="protein sequence ID" value="EKX32327"/>
    <property type="gene ID" value="GUITHDRAFT_121496"/>
</dbReference>
<evidence type="ECO:0000313" key="4">
    <source>
        <dbReference type="EnsemblProtists" id="EKX32327"/>
    </source>
</evidence>
<dbReference type="PANTHER" id="PTHR32114">
    <property type="entry name" value="ABC TRANSPORTER ABCH.3"/>
    <property type="match status" value="1"/>
</dbReference>
<gene>
    <name evidence="3" type="ORF">GUITHDRAFT_121496</name>
</gene>
<keyword evidence="2" id="KW-0175">Coiled coil</keyword>
<dbReference type="HOGENOM" id="CLU_315795_0_0_1"/>
<dbReference type="PaxDb" id="55529-EKX32327"/>
<dbReference type="PANTHER" id="PTHR32114:SF2">
    <property type="entry name" value="ABC TRANSPORTER ABCH.3"/>
    <property type="match status" value="1"/>
</dbReference>
<reference evidence="4" key="3">
    <citation type="submission" date="2016-03" db="UniProtKB">
        <authorList>
            <consortium name="EnsemblProtists"/>
        </authorList>
    </citation>
    <scope>IDENTIFICATION</scope>
</reference>
<feature type="coiled-coil region" evidence="2">
    <location>
        <begin position="85"/>
        <end position="112"/>
    </location>
</feature>
<evidence type="ECO:0000256" key="2">
    <source>
        <dbReference type="SAM" id="Coils"/>
    </source>
</evidence>
<dbReference type="Gene3D" id="3.40.50.300">
    <property type="entry name" value="P-loop containing nucleotide triphosphate hydrolases"/>
    <property type="match status" value="1"/>
</dbReference>
<feature type="coiled-coil region" evidence="2">
    <location>
        <begin position="381"/>
        <end position="466"/>
    </location>
</feature>
<dbReference type="InterPro" id="IPR027417">
    <property type="entry name" value="P-loop_NTPase"/>
</dbReference>